<dbReference type="Proteomes" id="UP001187192">
    <property type="component" value="Unassembled WGS sequence"/>
</dbReference>
<dbReference type="AlphaFoldDB" id="A0AA87ZXQ7"/>
<dbReference type="EMBL" id="BTGU01000021">
    <property type="protein sequence ID" value="GMN45704.1"/>
    <property type="molecule type" value="Genomic_DNA"/>
</dbReference>
<gene>
    <name evidence="1" type="ORF">TIFTF001_014904</name>
</gene>
<accession>A0AA87ZXQ7</accession>
<proteinExistence type="predicted"/>
<evidence type="ECO:0000313" key="2">
    <source>
        <dbReference type="Proteomes" id="UP001187192"/>
    </source>
</evidence>
<name>A0AA87ZXQ7_FICCA</name>
<organism evidence="1 2">
    <name type="scientific">Ficus carica</name>
    <name type="common">Common fig</name>
    <dbReference type="NCBI Taxonomy" id="3494"/>
    <lineage>
        <taxon>Eukaryota</taxon>
        <taxon>Viridiplantae</taxon>
        <taxon>Streptophyta</taxon>
        <taxon>Embryophyta</taxon>
        <taxon>Tracheophyta</taxon>
        <taxon>Spermatophyta</taxon>
        <taxon>Magnoliopsida</taxon>
        <taxon>eudicotyledons</taxon>
        <taxon>Gunneridae</taxon>
        <taxon>Pentapetalae</taxon>
        <taxon>rosids</taxon>
        <taxon>fabids</taxon>
        <taxon>Rosales</taxon>
        <taxon>Moraceae</taxon>
        <taxon>Ficeae</taxon>
        <taxon>Ficus</taxon>
    </lineage>
</organism>
<protein>
    <submittedName>
        <fullName evidence="1">Uncharacterized protein</fullName>
    </submittedName>
</protein>
<sequence>MEIGIEVAAVTISSPSSFERGRDHFGIILTSRLLGSVTCDLRRPHDLADLVCLLAPTI</sequence>
<comment type="caution">
    <text evidence="1">The sequence shown here is derived from an EMBL/GenBank/DDBJ whole genome shotgun (WGS) entry which is preliminary data.</text>
</comment>
<keyword evidence="2" id="KW-1185">Reference proteome</keyword>
<reference evidence="1" key="1">
    <citation type="submission" date="2023-07" db="EMBL/GenBank/DDBJ databases">
        <title>draft genome sequence of fig (Ficus carica).</title>
        <authorList>
            <person name="Takahashi T."/>
            <person name="Nishimura K."/>
        </authorList>
    </citation>
    <scope>NUCLEOTIDE SEQUENCE</scope>
</reference>
<evidence type="ECO:0000313" key="1">
    <source>
        <dbReference type="EMBL" id="GMN45704.1"/>
    </source>
</evidence>